<dbReference type="EMBL" id="JAUDDW010000007">
    <property type="protein sequence ID" value="MDM8266181.1"/>
    <property type="molecule type" value="Genomic_DNA"/>
</dbReference>
<gene>
    <name evidence="2" type="ORF">QUW44_03205</name>
</gene>
<dbReference type="Pfam" id="PF00041">
    <property type="entry name" value="fn3"/>
    <property type="match status" value="1"/>
</dbReference>
<dbReference type="SUPFAM" id="SSF49265">
    <property type="entry name" value="Fibronectin type III"/>
    <property type="match status" value="1"/>
</dbReference>
<evidence type="ECO:0000313" key="2">
    <source>
        <dbReference type="EMBL" id="MDM8266181.1"/>
    </source>
</evidence>
<dbReference type="InterPro" id="IPR013783">
    <property type="entry name" value="Ig-like_fold"/>
</dbReference>
<proteinExistence type="predicted"/>
<dbReference type="Proteomes" id="UP001529343">
    <property type="component" value="Unassembled WGS sequence"/>
</dbReference>
<dbReference type="InterPro" id="IPR003961">
    <property type="entry name" value="FN3_dom"/>
</dbReference>
<organism evidence="2 3">
    <name type="scientific">Limosilactobacillus pontis</name>
    <dbReference type="NCBI Taxonomy" id="35787"/>
    <lineage>
        <taxon>Bacteria</taxon>
        <taxon>Bacillati</taxon>
        <taxon>Bacillota</taxon>
        <taxon>Bacilli</taxon>
        <taxon>Lactobacillales</taxon>
        <taxon>Lactobacillaceae</taxon>
        <taxon>Limosilactobacillus</taxon>
    </lineage>
</organism>
<sequence length="367" mass="39486">MATYGMKDAANIIIVKRGTKTPILKADYANTTGAEWKSDRVYAKKKGANAIAWDSARTGTLTMDTELFDLKLLALVAGDELHQGASEIFQNEKFQLKDDHLIGLKYKPLEGSVSVFKLKDDGLTHDQAIPQLMDGANGSIPLMVTDVSVSAKDTTADITWSAAKGANSYVVYRDGVQVGQPVTNSFSDSDLTPQKEYKYTVVAINTNGTSPKSAEVVITTAASGTEKAGAAVTATEDAIKKAEANAKVVSANGLNFKVTENGGIKLSDACPVGAKYVVYYAANIDGVSSFSVNAEKFADNFEIYADCIVRDQQEGQDHFSQIHYTNVKPEGSFTIGQDATKATSLSLKFDLMPDENGEMATYKYIED</sequence>
<dbReference type="CDD" id="cd00063">
    <property type="entry name" value="FN3"/>
    <property type="match status" value="1"/>
</dbReference>
<reference evidence="3" key="1">
    <citation type="submission" date="2023-06" db="EMBL/GenBank/DDBJ databases">
        <title>Identification and characterization of horizontal gene transfer across gut microbiota members of farm animals based on homology search.</title>
        <authorList>
            <person name="Zeman M."/>
            <person name="Kubasova T."/>
            <person name="Jahodarova E."/>
            <person name="Nykrynova M."/>
            <person name="Rychlik I."/>
        </authorList>
    </citation>
    <scope>NUCLEOTIDE SEQUENCE [LARGE SCALE GENOMIC DNA]</scope>
    <source>
        <strain evidence="3">161_Gplus</strain>
    </source>
</reference>
<dbReference type="RefSeq" id="WP_289585888.1">
    <property type="nucleotide sequence ID" value="NZ_JAUDDW010000007.1"/>
</dbReference>
<dbReference type="PROSITE" id="PS50853">
    <property type="entry name" value="FN3"/>
    <property type="match status" value="1"/>
</dbReference>
<keyword evidence="3" id="KW-1185">Reference proteome</keyword>
<name>A0ABT7UWW0_9LACO</name>
<evidence type="ECO:0000313" key="3">
    <source>
        <dbReference type="Proteomes" id="UP001529343"/>
    </source>
</evidence>
<evidence type="ECO:0000259" key="1">
    <source>
        <dbReference type="PROSITE" id="PS50853"/>
    </source>
</evidence>
<accession>A0ABT7UWW0</accession>
<feature type="domain" description="Fibronectin type-III" evidence="1">
    <location>
        <begin position="140"/>
        <end position="223"/>
    </location>
</feature>
<comment type="caution">
    <text evidence="2">The sequence shown here is derived from an EMBL/GenBank/DDBJ whole genome shotgun (WGS) entry which is preliminary data.</text>
</comment>
<dbReference type="InterPro" id="IPR036116">
    <property type="entry name" value="FN3_sf"/>
</dbReference>
<dbReference type="Gene3D" id="2.60.40.10">
    <property type="entry name" value="Immunoglobulins"/>
    <property type="match status" value="1"/>
</dbReference>
<dbReference type="SMART" id="SM00060">
    <property type="entry name" value="FN3"/>
    <property type="match status" value="1"/>
</dbReference>
<protein>
    <submittedName>
        <fullName evidence="2">Fibronectin type III domain-containing protein</fullName>
    </submittedName>
</protein>